<dbReference type="Gene3D" id="2.30.30.40">
    <property type="entry name" value="SH3 Domains"/>
    <property type="match status" value="1"/>
</dbReference>
<dbReference type="InterPro" id="IPR059180">
    <property type="entry name" value="3D_YorM"/>
</dbReference>
<protein>
    <submittedName>
        <fullName evidence="3">3D domain-containing protein</fullName>
    </submittedName>
</protein>
<organism evidence="3 4">
    <name type="scientific">Candidatus Blautia faecigallinarum</name>
    <dbReference type="NCBI Taxonomy" id="2838488"/>
    <lineage>
        <taxon>Bacteria</taxon>
        <taxon>Bacillati</taxon>
        <taxon>Bacillota</taxon>
        <taxon>Clostridia</taxon>
        <taxon>Lachnospirales</taxon>
        <taxon>Lachnospiraceae</taxon>
        <taxon>Blautia</taxon>
    </lineage>
</organism>
<sequence length="359" mass="39112">MKKKIYALFLGLCLVCQPVTVSAKVAGFRATVNAYKQDNKGLSYFTVENAEGKKVRVLAREDTLYVTSKRLTLRNIPDVRGKGTGRVLLGTEVQRVAVCNNGWSKINVSDEEENKRIGYVPTEYLSDVPQLQEIKAKVIAVADGEILDYPSRKDGQVIGQVSQKDKFRCTGIVNGVWSRIVFKDEEDNKRVGYIPTSILANKKKLQNAAKEEDKEEAVAAGVIHKSEGKGIFAKAVDEVKSAAEESGVQVGSPVEVSADAVLKPLGNFKITHYCRCSICCGPWADGITATGTTATTNRTIAVDPDQIPYGSKVVINGQVYVAEDCGGAITENCIDIYVASHEEGENKGVYYADVYLLED</sequence>
<dbReference type="GO" id="GO:0019867">
    <property type="term" value="C:outer membrane"/>
    <property type="evidence" value="ECO:0007669"/>
    <property type="project" value="InterPro"/>
</dbReference>
<feature type="signal peptide" evidence="1">
    <location>
        <begin position="1"/>
        <end position="23"/>
    </location>
</feature>
<keyword evidence="1" id="KW-0732">Signal</keyword>
<reference evidence="3" key="1">
    <citation type="journal article" date="2021" name="PeerJ">
        <title>Extensive microbial diversity within the chicken gut microbiome revealed by metagenomics and culture.</title>
        <authorList>
            <person name="Gilroy R."/>
            <person name="Ravi A."/>
            <person name="Getino M."/>
            <person name="Pursley I."/>
            <person name="Horton D.L."/>
            <person name="Alikhan N.F."/>
            <person name="Baker D."/>
            <person name="Gharbi K."/>
            <person name="Hall N."/>
            <person name="Watson M."/>
            <person name="Adriaenssens E.M."/>
            <person name="Foster-Nyarko E."/>
            <person name="Jarju S."/>
            <person name="Secka A."/>
            <person name="Antonio M."/>
            <person name="Oren A."/>
            <person name="Chaudhuri R.R."/>
            <person name="La Ragione R."/>
            <person name="Hildebrand F."/>
            <person name="Pallen M.J."/>
        </authorList>
    </citation>
    <scope>NUCLEOTIDE SEQUENCE</scope>
    <source>
        <strain evidence="3">14324</strain>
    </source>
</reference>
<evidence type="ECO:0000313" key="3">
    <source>
        <dbReference type="EMBL" id="HIZ22506.1"/>
    </source>
</evidence>
<dbReference type="AlphaFoldDB" id="A0A9D2DSE8"/>
<reference evidence="3" key="2">
    <citation type="submission" date="2021-04" db="EMBL/GenBank/DDBJ databases">
        <authorList>
            <person name="Gilroy R."/>
        </authorList>
    </citation>
    <scope>NUCLEOTIDE SEQUENCE</scope>
    <source>
        <strain evidence="3">14324</strain>
    </source>
</reference>
<dbReference type="Proteomes" id="UP000824041">
    <property type="component" value="Unassembled WGS sequence"/>
</dbReference>
<proteinExistence type="predicted"/>
<comment type="caution">
    <text evidence="3">The sequence shown here is derived from an EMBL/GenBank/DDBJ whole genome shotgun (WGS) entry which is preliminary data.</text>
</comment>
<dbReference type="InterPro" id="IPR036908">
    <property type="entry name" value="RlpA-like_sf"/>
</dbReference>
<dbReference type="GO" id="GO:0009254">
    <property type="term" value="P:peptidoglycan turnover"/>
    <property type="evidence" value="ECO:0007669"/>
    <property type="project" value="InterPro"/>
</dbReference>
<dbReference type="Gene3D" id="2.40.40.10">
    <property type="entry name" value="RlpA-like domain"/>
    <property type="match status" value="1"/>
</dbReference>
<name>A0A9D2DSE8_9FIRM</name>
<dbReference type="GO" id="GO:0004553">
    <property type="term" value="F:hydrolase activity, hydrolyzing O-glycosyl compounds"/>
    <property type="evidence" value="ECO:0007669"/>
    <property type="project" value="InterPro"/>
</dbReference>
<dbReference type="InterPro" id="IPR010611">
    <property type="entry name" value="3D_dom"/>
</dbReference>
<dbReference type="SUPFAM" id="SSF50685">
    <property type="entry name" value="Barwin-like endoglucanases"/>
    <property type="match status" value="1"/>
</dbReference>
<evidence type="ECO:0000313" key="4">
    <source>
        <dbReference type="Proteomes" id="UP000824041"/>
    </source>
</evidence>
<dbReference type="PROSITE" id="PS51781">
    <property type="entry name" value="SH3B"/>
    <property type="match status" value="1"/>
</dbReference>
<dbReference type="EMBL" id="DXBU01000092">
    <property type="protein sequence ID" value="HIZ22506.1"/>
    <property type="molecule type" value="Genomic_DNA"/>
</dbReference>
<feature type="domain" description="SH3b" evidence="2">
    <location>
        <begin position="61"/>
        <end position="129"/>
    </location>
</feature>
<evidence type="ECO:0000256" key="1">
    <source>
        <dbReference type="SAM" id="SignalP"/>
    </source>
</evidence>
<accession>A0A9D2DSE8</accession>
<evidence type="ECO:0000259" key="2">
    <source>
        <dbReference type="PROSITE" id="PS51781"/>
    </source>
</evidence>
<dbReference type="Pfam" id="PF06725">
    <property type="entry name" value="3D"/>
    <property type="match status" value="1"/>
</dbReference>
<feature type="chain" id="PRO_5038404855" evidence="1">
    <location>
        <begin position="24"/>
        <end position="359"/>
    </location>
</feature>
<dbReference type="InterPro" id="IPR003646">
    <property type="entry name" value="SH3-like_bac-type"/>
</dbReference>
<gene>
    <name evidence="3" type="ORF">IAA21_06890</name>
</gene>
<dbReference type="CDD" id="cd14667">
    <property type="entry name" value="3D_containing_proteins"/>
    <property type="match status" value="1"/>
</dbReference>